<dbReference type="PROSITE" id="PS51318">
    <property type="entry name" value="TAT"/>
    <property type="match status" value="1"/>
</dbReference>
<protein>
    <submittedName>
        <fullName evidence="2">Multiple sugar transport system substrate-binding protein</fullName>
    </submittedName>
</protein>
<dbReference type="PANTHER" id="PTHR43649:SF12">
    <property type="entry name" value="DIACETYLCHITOBIOSE BINDING PROTEIN DASA"/>
    <property type="match status" value="1"/>
</dbReference>
<dbReference type="InterPro" id="IPR006059">
    <property type="entry name" value="SBP"/>
</dbReference>
<evidence type="ECO:0000256" key="1">
    <source>
        <dbReference type="SAM" id="SignalP"/>
    </source>
</evidence>
<name>A0A7Y9LCA7_9ACTN</name>
<feature type="chain" id="PRO_5038853658" evidence="1">
    <location>
        <begin position="22"/>
        <end position="459"/>
    </location>
</feature>
<feature type="signal peptide" evidence="1">
    <location>
        <begin position="1"/>
        <end position="21"/>
    </location>
</feature>
<gene>
    <name evidence="2" type="ORF">BKA15_003961</name>
</gene>
<organism evidence="2 3">
    <name type="scientific">Microlunatus parietis</name>
    <dbReference type="NCBI Taxonomy" id="682979"/>
    <lineage>
        <taxon>Bacteria</taxon>
        <taxon>Bacillati</taxon>
        <taxon>Actinomycetota</taxon>
        <taxon>Actinomycetes</taxon>
        <taxon>Propionibacteriales</taxon>
        <taxon>Propionibacteriaceae</taxon>
        <taxon>Microlunatus</taxon>
    </lineage>
</organism>
<dbReference type="Pfam" id="PF01547">
    <property type="entry name" value="SBP_bac_1"/>
    <property type="match status" value="1"/>
</dbReference>
<keyword evidence="2" id="KW-0762">Sugar transport</keyword>
<dbReference type="Proteomes" id="UP000569914">
    <property type="component" value="Unassembled WGS sequence"/>
</dbReference>
<dbReference type="EMBL" id="JACCBU010000001">
    <property type="protein sequence ID" value="NYE72632.1"/>
    <property type="molecule type" value="Genomic_DNA"/>
</dbReference>
<keyword evidence="2" id="KW-0813">Transport</keyword>
<accession>A0A7Y9LCA7</accession>
<comment type="caution">
    <text evidence="2">The sequence shown here is derived from an EMBL/GenBank/DDBJ whole genome shotgun (WGS) entry which is preliminary data.</text>
</comment>
<keyword evidence="3" id="KW-1185">Reference proteome</keyword>
<dbReference type="PROSITE" id="PS51257">
    <property type="entry name" value="PROKAR_LIPOPROTEIN"/>
    <property type="match status" value="1"/>
</dbReference>
<dbReference type="RefSeq" id="WP_179753574.1">
    <property type="nucleotide sequence ID" value="NZ_JACCBU010000001.1"/>
</dbReference>
<reference evidence="2 3" key="1">
    <citation type="submission" date="2020-07" db="EMBL/GenBank/DDBJ databases">
        <title>Sequencing the genomes of 1000 actinobacteria strains.</title>
        <authorList>
            <person name="Klenk H.-P."/>
        </authorList>
    </citation>
    <scope>NUCLEOTIDE SEQUENCE [LARGE SCALE GENOMIC DNA]</scope>
    <source>
        <strain evidence="2 3">DSM 22083</strain>
    </source>
</reference>
<dbReference type="SUPFAM" id="SSF53850">
    <property type="entry name" value="Periplasmic binding protein-like II"/>
    <property type="match status" value="1"/>
</dbReference>
<proteinExistence type="predicted"/>
<dbReference type="Gene3D" id="3.40.190.10">
    <property type="entry name" value="Periplasmic binding protein-like II"/>
    <property type="match status" value="1"/>
</dbReference>
<dbReference type="InterPro" id="IPR006311">
    <property type="entry name" value="TAT_signal"/>
</dbReference>
<dbReference type="InterPro" id="IPR050490">
    <property type="entry name" value="Bact_solute-bd_prot1"/>
</dbReference>
<keyword evidence="1" id="KW-0732">Signal</keyword>
<dbReference type="AlphaFoldDB" id="A0A7Y9LCA7"/>
<sequence length="459" mass="49895">MTSPARRLLSRRNLLATSAVAGTGALLAGCGSGTPGQSASEAQKPQSPGTTITVQFWQTKLTNGEDAWYKKMVEQFNAAQSEVKVVLTQVPGDAWEQKIKAAQAAGKAPDMYIGVGNNVWVQVENGELADLTDVLPKESWDDLTDTARELVTVNGRHYAYPMLFEPQTVLYYRKDFFEAAGLDPETPPKSWAELVDFGSKTKADGRFGLVMGVTGGDFGWQSWPWQRNVAGHLPISDDWSTAQANDPAYHKLAQLYRDLFDAQAIPKQSLGPANDSTPFGQNKAAMMINGSWAISQILDEFEGLRDKVGVAPIPTHDGTGAAPATNGNMKWMIDAKSKHIEAVGKFFLWALAGPDPAIMLDYFTVTGFSKFPTRKSLVDAVAQAPDADTLNPWRKVIQDQVLPSAALEPQYDWTVAEAFGQAMEKAMRGADIPKTMEAANSQIQDIITKLKLAGKAPNS</sequence>
<dbReference type="PANTHER" id="PTHR43649">
    <property type="entry name" value="ARABINOSE-BINDING PROTEIN-RELATED"/>
    <property type="match status" value="1"/>
</dbReference>
<evidence type="ECO:0000313" key="3">
    <source>
        <dbReference type="Proteomes" id="UP000569914"/>
    </source>
</evidence>
<evidence type="ECO:0000313" key="2">
    <source>
        <dbReference type="EMBL" id="NYE72632.1"/>
    </source>
</evidence>